<evidence type="ECO:0000256" key="3">
    <source>
        <dbReference type="ARBA" id="ARBA00023125"/>
    </source>
</evidence>
<evidence type="ECO:0000256" key="2">
    <source>
        <dbReference type="ARBA" id="ARBA00023015"/>
    </source>
</evidence>
<comment type="caution">
    <text evidence="7">The sequence shown here is derived from an EMBL/GenBank/DDBJ whole genome shotgun (WGS) entry which is preliminary data.</text>
</comment>
<dbReference type="InterPro" id="IPR036388">
    <property type="entry name" value="WH-like_DNA-bd_sf"/>
</dbReference>
<dbReference type="Pfam" id="PF00126">
    <property type="entry name" value="HTH_1"/>
    <property type="match status" value="1"/>
</dbReference>
<evidence type="ECO:0000259" key="6">
    <source>
        <dbReference type="PROSITE" id="PS50931"/>
    </source>
</evidence>
<sequence length="314" mass="34720">MRAGDVNGVDIELRDLRLALVTSQHRSLRQAAEALNIRQSTLSRRLHEIERQLGVVLFERTNGGTRLTTVGLEFVASAKRILDDVDTELQRLRSRSRGELGLLAIGVHASPSAGNMHTTLVEYHRRFPDVDVRTVDGSHERLLCALAGNAVDVAIMTGQATAWDGRVLPLWSERVIVAFPEHHALGQNPRIRWADLANEKFLVPQQGPGPELEGLLTAKLHHAVGSQHIVHQDASLDRLLSLVSANYGTLLMFEGATGGRYEGVVYREVWDDDGPTQVKFMACWRDTNSNPALGSFLAMLRENYPDFSAEPPAT</sequence>
<keyword evidence="4" id="KW-0804">Transcription</keyword>
<evidence type="ECO:0000313" key="7">
    <source>
        <dbReference type="EMBL" id="MCK8785565.1"/>
    </source>
</evidence>
<dbReference type="InterPro" id="IPR036390">
    <property type="entry name" value="WH_DNA-bd_sf"/>
</dbReference>
<evidence type="ECO:0000256" key="1">
    <source>
        <dbReference type="ARBA" id="ARBA00009437"/>
    </source>
</evidence>
<dbReference type="InterPro" id="IPR000847">
    <property type="entry name" value="LysR_HTH_N"/>
</dbReference>
<comment type="similarity">
    <text evidence="1">Belongs to the LysR transcriptional regulatory family.</text>
</comment>
<gene>
    <name evidence="7" type="ORF">M0638_14350</name>
</gene>
<dbReference type="PRINTS" id="PR00039">
    <property type="entry name" value="HTHLYSR"/>
</dbReference>
<dbReference type="GO" id="GO:0003700">
    <property type="term" value="F:DNA-binding transcription factor activity"/>
    <property type="evidence" value="ECO:0007669"/>
    <property type="project" value="InterPro"/>
</dbReference>
<keyword evidence="8" id="KW-1185">Reference proteome</keyword>
<protein>
    <submittedName>
        <fullName evidence="7">LysR family transcriptional regulator</fullName>
    </submittedName>
</protein>
<dbReference type="PANTHER" id="PTHR30346">
    <property type="entry name" value="TRANSCRIPTIONAL DUAL REGULATOR HCAR-RELATED"/>
    <property type="match status" value="1"/>
</dbReference>
<dbReference type="GO" id="GO:0032993">
    <property type="term" value="C:protein-DNA complex"/>
    <property type="evidence" value="ECO:0007669"/>
    <property type="project" value="TreeGrafter"/>
</dbReference>
<dbReference type="Gene3D" id="3.40.190.10">
    <property type="entry name" value="Periplasmic binding protein-like II"/>
    <property type="match status" value="2"/>
</dbReference>
<dbReference type="Pfam" id="PF03466">
    <property type="entry name" value="LysR_substrate"/>
    <property type="match status" value="1"/>
</dbReference>
<dbReference type="EMBL" id="JALPRX010000062">
    <property type="protein sequence ID" value="MCK8785565.1"/>
    <property type="molecule type" value="Genomic_DNA"/>
</dbReference>
<feature type="coiled-coil region" evidence="5">
    <location>
        <begin position="32"/>
        <end position="95"/>
    </location>
</feature>
<proteinExistence type="inferred from homology"/>
<dbReference type="RefSeq" id="WP_248667687.1">
    <property type="nucleotide sequence ID" value="NZ_JALPRX010000062.1"/>
</dbReference>
<dbReference type="Gene3D" id="1.10.10.10">
    <property type="entry name" value="Winged helix-like DNA-binding domain superfamily/Winged helix DNA-binding domain"/>
    <property type="match status" value="1"/>
</dbReference>
<dbReference type="PROSITE" id="PS50931">
    <property type="entry name" value="HTH_LYSR"/>
    <property type="match status" value="1"/>
</dbReference>
<dbReference type="PANTHER" id="PTHR30346:SF0">
    <property type="entry name" value="HCA OPERON TRANSCRIPTIONAL ACTIVATOR HCAR"/>
    <property type="match status" value="1"/>
</dbReference>
<evidence type="ECO:0000256" key="4">
    <source>
        <dbReference type="ARBA" id="ARBA00023163"/>
    </source>
</evidence>
<dbReference type="SUPFAM" id="SSF46785">
    <property type="entry name" value="Winged helix' DNA-binding domain"/>
    <property type="match status" value="1"/>
</dbReference>
<keyword evidence="2" id="KW-0805">Transcription regulation</keyword>
<accession>A0A9X2BY24</accession>
<feature type="domain" description="HTH lysR-type" evidence="6">
    <location>
        <begin position="11"/>
        <end position="68"/>
    </location>
</feature>
<keyword evidence="5" id="KW-0175">Coiled coil</keyword>
<dbReference type="AlphaFoldDB" id="A0A9X2BY24"/>
<dbReference type="Proteomes" id="UP001139516">
    <property type="component" value="Unassembled WGS sequence"/>
</dbReference>
<evidence type="ECO:0000313" key="8">
    <source>
        <dbReference type="Proteomes" id="UP001139516"/>
    </source>
</evidence>
<name>A0A9X2BY24_9PROT</name>
<dbReference type="CDD" id="cd08414">
    <property type="entry name" value="PBP2_LTTR_aromatics_like"/>
    <property type="match status" value="1"/>
</dbReference>
<reference evidence="7" key="1">
    <citation type="submission" date="2022-04" db="EMBL/GenBank/DDBJ databases">
        <title>Roseomonas acroporae sp. nov., isolated from coral Acropora digitifera.</title>
        <authorList>
            <person name="Sun H."/>
        </authorList>
    </citation>
    <scope>NUCLEOTIDE SEQUENCE</scope>
    <source>
        <strain evidence="7">NAR14</strain>
    </source>
</reference>
<dbReference type="InterPro" id="IPR005119">
    <property type="entry name" value="LysR_subst-bd"/>
</dbReference>
<dbReference type="GO" id="GO:0003677">
    <property type="term" value="F:DNA binding"/>
    <property type="evidence" value="ECO:0007669"/>
    <property type="project" value="UniProtKB-KW"/>
</dbReference>
<organism evidence="7 8">
    <name type="scientific">Roseomonas acroporae</name>
    <dbReference type="NCBI Taxonomy" id="2937791"/>
    <lineage>
        <taxon>Bacteria</taxon>
        <taxon>Pseudomonadati</taxon>
        <taxon>Pseudomonadota</taxon>
        <taxon>Alphaproteobacteria</taxon>
        <taxon>Acetobacterales</taxon>
        <taxon>Roseomonadaceae</taxon>
        <taxon>Roseomonas</taxon>
    </lineage>
</organism>
<dbReference type="SUPFAM" id="SSF53850">
    <property type="entry name" value="Periplasmic binding protein-like II"/>
    <property type="match status" value="1"/>
</dbReference>
<evidence type="ECO:0000256" key="5">
    <source>
        <dbReference type="SAM" id="Coils"/>
    </source>
</evidence>
<keyword evidence="3" id="KW-0238">DNA-binding</keyword>